<feature type="region of interest" description="Disordered" evidence="1">
    <location>
        <begin position="67"/>
        <end position="109"/>
    </location>
</feature>
<dbReference type="EMBL" id="CAJOBD010000269">
    <property type="protein sequence ID" value="CAF3630800.1"/>
    <property type="molecule type" value="Genomic_DNA"/>
</dbReference>
<dbReference type="Proteomes" id="UP000663836">
    <property type="component" value="Unassembled WGS sequence"/>
</dbReference>
<evidence type="ECO:0000256" key="1">
    <source>
        <dbReference type="SAM" id="MobiDB-lite"/>
    </source>
</evidence>
<sequence>MSFFSSNINYNNSYKSLEKDNLSALYKYYQIDPQLYPPPDLQFNEIIEQSFYPLHLYFQPSRLENNNFSEQQGNISHNNTNNRQRFRNGRKAKQRLKSNRNRTKNNKQSKTITNNFHQRNIITVRRIPYHDMFNSQIIMKKQFEYEQNNFKNQSNPLEKSKNCLTEYNSPLPFVELQISPIESTIDKLLVSSSTTNHTTNIVTTLVSNTLWQQQALEKKMSKSMSMTKLKVISVSDSSTSSLTFTQLFTDDKNQTKLDIIIPGSHIDFETLSTPHLFSTPTPSIVPYFSSTIAPYVLHHVLSSTSITSKEIFQTKPIIDSNLTNENNIHNLIDQLKICIDTLKLLLENKIQYKKYIISNKKSSSNEKISTPEKKQIELLSLSSSLISTRTCSRFSRQSISDGNDLFFKDLIIQRCNSFNNYQGQKMTLKIIRPGLFSIVININTNSNIDLRTEFYLQ</sequence>
<dbReference type="EMBL" id="CAJNOT010001729">
    <property type="protein sequence ID" value="CAF1241458.1"/>
    <property type="molecule type" value="Genomic_DNA"/>
</dbReference>
<feature type="compositionally biased region" description="Polar residues" evidence="1">
    <location>
        <begin position="67"/>
        <end position="83"/>
    </location>
</feature>
<evidence type="ECO:0000313" key="2">
    <source>
        <dbReference type="EMBL" id="CAF1241458.1"/>
    </source>
</evidence>
<comment type="caution">
    <text evidence="2">The sequence shown here is derived from an EMBL/GenBank/DDBJ whole genome shotgun (WGS) entry which is preliminary data.</text>
</comment>
<proteinExistence type="predicted"/>
<gene>
    <name evidence="3" type="ORF">JBS370_LOCUS5275</name>
    <name evidence="2" type="ORF">ZHD862_LOCUS24902</name>
</gene>
<evidence type="ECO:0000313" key="3">
    <source>
        <dbReference type="EMBL" id="CAF3630800.1"/>
    </source>
</evidence>
<name>A0A814ZB63_9BILA</name>
<accession>A0A814ZB63</accession>
<reference evidence="2" key="1">
    <citation type="submission" date="2021-02" db="EMBL/GenBank/DDBJ databases">
        <authorList>
            <person name="Nowell W R."/>
        </authorList>
    </citation>
    <scope>NUCLEOTIDE SEQUENCE</scope>
</reference>
<feature type="compositionally biased region" description="Basic residues" evidence="1">
    <location>
        <begin position="84"/>
        <end position="107"/>
    </location>
</feature>
<evidence type="ECO:0000313" key="4">
    <source>
        <dbReference type="Proteomes" id="UP000663864"/>
    </source>
</evidence>
<organism evidence="2 4">
    <name type="scientific">Rotaria sordida</name>
    <dbReference type="NCBI Taxonomy" id="392033"/>
    <lineage>
        <taxon>Eukaryota</taxon>
        <taxon>Metazoa</taxon>
        <taxon>Spiralia</taxon>
        <taxon>Gnathifera</taxon>
        <taxon>Rotifera</taxon>
        <taxon>Eurotatoria</taxon>
        <taxon>Bdelloidea</taxon>
        <taxon>Philodinida</taxon>
        <taxon>Philodinidae</taxon>
        <taxon>Rotaria</taxon>
    </lineage>
</organism>
<protein>
    <submittedName>
        <fullName evidence="2">Uncharacterized protein</fullName>
    </submittedName>
</protein>
<dbReference type="AlphaFoldDB" id="A0A814ZB63"/>
<dbReference type="Proteomes" id="UP000663864">
    <property type="component" value="Unassembled WGS sequence"/>
</dbReference>